<dbReference type="EMBL" id="JASSZA010000001">
    <property type="protein sequence ID" value="KAK2119839.1"/>
    <property type="molecule type" value="Genomic_DNA"/>
</dbReference>
<accession>A0ABQ9WDY7</accession>
<dbReference type="InterPro" id="IPR000217">
    <property type="entry name" value="Tubulin"/>
</dbReference>
<reference evidence="9 10" key="1">
    <citation type="submission" date="2023-05" db="EMBL/GenBank/DDBJ databases">
        <title>B98-5 Cell Line De Novo Hybrid Assembly: An Optical Mapping Approach.</title>
        <authorList>
            <person name="Kananen K."/>
            <person name="Auerbach J.A."/>
            <person name="Kautto E."/>
            <person name="Blachly J.S."/>
        </authorList>
    </citation>
    <scope>NUCLEOTIDE SEQUENCE [LARGE SCALE GENOMIC DNA]</scope>
    <source>
        <strain evidence="9">B95-8</strain>
        <tissue evidence="9">Cell line</tissue>
    </source>
</reference>
<dbReference type="SUPFAM" id="SSF52490">
    <property type="entry name" value="Tubulin nucleotide-binding domain-like"/>
    <property type="match status" value="1"/>
</dbReference>
<keyword evidence="3" id="KW-0963">Cytoplasm</keyword>
<keyword evidence="4" id="KW-0493">Microtubule</keyword>
<keyword evidence="10" id="KW-1185">Reference proteome</keyword>
<name>A0ABQ9WDY7_SAGOE</name>
<dbReference type="PRINTS" id="PR01161">
    <property type="entry name" value="TUBULIN"/>
</dbReference>
<dbReference type="InterPro" id="IPR036525">
    <property type="entry name" value="Tubulin/FtsZ_GTPase_sf"/>
</dbReference>
<comment type="caution">
    <text evidence="9">The sequence shown here is derived from an EMBL/GenBank/DDBJ whole genome shotgun (WGS) entry which is preliminary data.</text>
</comment>
<evidence type="ECO:0000313" key="10">
    <source>
        <dbReference type="Proteomes" id="UP001266305"/>
    </source>
</evidence>
<dbReference type="Proteomes" id="UP001266305">
    <property type="component" value="Unassembled WGS sequence"/>
</dbReference>
<evidence type="ECO:0000256" key="6">
    <source>
        <dbReference type="ARBA" id="ARBA00023134"/>
    </source>
</evidence>
<gene>
    <name evidence="9" type="ORF">P7K49_001225</name>
</gene>
<feature type="domain" description="Tubulin/FtsZ GTPase" evidence="8">
    <location>
        <begin position="2"/>
        <end position="65"/>
    </location>
</feature>
<keyword evidence="5" id="KW-0547">Nucleotide-binding</keyword>
<keyword evidence="7" id="KW-0206">Cytoskeleton</keyword>
<dbReference type="InterPro" id="IPR008280">
    <property type="entry name" value="Tub_FtsZ_C"/>
</dbReference>
<comment type="similarity">
    <text evidence="2">Belongs to the tubulin family.</text>
</comment>
<evidence type="ECO:0000256" key="1">
    <source>
        <dbReference type="ARBA" id="ARBA00004245"/>
    </source>
</evidence>
<evidence type="ECO:0000313" key="9">
    <source>
        <dbReference type="EMBL" id="KAK2119839.1"/>
    </source>
</evidence>
<dbReference type="Gene3D" id="3.40.50.1440">
    <property type="entry name" value="Tubulin/FtsZ, GTPase domain"/>
    <property type="match status" value="1"/>
</dbReference>
<dbReference type="InterPro" id="IPR003008">
    <property type="entry name" value="Tubulin_FtsZ_GTPase"/>
</dbReference>
<evidence type="ECO:0000256" key="2">
    <source>
        <dbReference type="ARBA" id="ARBA00009636"/>
    </source>
</evidence>
<evidence type="ECO:0000259" key="8">
    <source>
        <dbReference type="Pfam" id="PF00091"/>
    </source>
</evidence>
<evidence type="ECO:0000256" key="7">
    <source>
        <dbReference type="ARBA" id="ARBA00023212"/>
    </source>
</evidence>
<evidence type="ECO:0000256" key="3">
    <source>
        <dbReference type="ARBA" id="ARBA00022490"/>
    </source>
</evidence>
<dbReference type="Pfam" id="PF00091">
    <property type="entry name" value="Tubulin"/>
    <property type="match status" value="1"/>
</dbReference>
<comment type="subcellular location">
    <subcellularLocation>
        <location evidence="1">Cytoplasm</location>
        <location evidence="1">Cytoskeleton</location>
    </subcellularLocation>
</comment>
<proteinExistence type="inferred from homology"/>
<keyword evidence="6" id="KW-0342">GTP-binding</keyword>
<evidence type="ECO:0000256" key="5">
    <source>
        <dbReference type="ARBA" id="ARBA00022741"/>
    </source>
</evidence>
<dbReference type="PANTHER" id="PTHR11588">
    <property type="entry name" value="TUBULIN"/>
    <property type="match status" value="1"/>
</dbReference>
<sequence length="138" mass="16089">MGTLLINKTWEEYPDRIMNMFTVVPSPKVSDTVVEPYNAALPIHQLVGKTDETYCIDDEALYDICFRTLKLLCPPMYISEQFTAMFLYKTFLHCYMGEGLDKMEFTKAKSNINYLVFKYQQYQDATAKEEGKFEEEVA</sequence>
<protein>
    <recommendedName>
        <fullName evidence="8">Tubulin/FtsZ GTPase domain-containing protein</fullName>
    </recommendedName>
</protein>
<evidence type="ECO:0000256" key="4">
    <source>
        <dbReference type="ARBA" id="ARBA00022701"/>
    </source>
</evidence>
<dbReference type="SUPFAM" id="SSF55307">
    <property type="entry name" value="Tubulin C-terminal domain-like"/>
    <property type="match status" value="1"/>
</dbReference>
<organism evidence="9 10">
    <name type="scientific">Saguinus oedipus</name>
    <name type="common">Cotton-top tamarin</name>
    <name type="synonym">Oedipomidas oedipus</name>
    <dbReference type="NCBI Taxonomy" id="9490"/>
    <lineage>
        <taxon>Eukaryota</taxon>
        <taxon>Metazoa</taxon>
        <taxon>Chordata</taxon>
        <taxon>Craniata</taxon>
        <taxon>Vertebrata</taxon>
        <taxon>Euteleostomi</taxon>
        <taxon>Mammalia</taxon>
        <taxon>Eutheria</taxon>
        <taxon>Euarchontoglires</taxon>
        <taxon>Primates</taxon>
        <taxon>Haplorrhini</taxon>
        <taxon>Platyrrhini</taxon>
        <taxon>Cebidae</taxon>
        <taxon>Callitrichinae</taxon>
        <taxon>Saguinus</taxon>
    </lineage>
</organism>